<dbReference type="EMBL" id="JASCZI010061351">
    <property type="protein sequence ID" value="MED6138495.1"/>
    <property type="molecule type" value="Genomic_DNA"/>
</dbReference>
<evidence type="ECO:0000256" key="1">
    <source>
        <dbReference type="SAM" id="MobiDB-lite"/>
    </source>
</evidence>
<name>A0ABU6SQ76_9FABA</name>
<reference evidence="3 4" key="1">
    <citation type="journal article" date="2023" name="Plants (Basel)">
        <title>Bridging the Gap: Combining Genomics and Transcriptomics Approaches to Understand Stylosanthes scabra, an Orphan Legume from the Brazilian Caatinga.</title>
        <authorList>
            <person name="Ferreira-Neto J.R.C."/>
            <person name="da Silva M.D."/>
            <person name="Binneck E."/>
            <person name="de Melo N.F."/>
            <person name="da Silva R.H."/>
            <person name="de Melo A.L.T.M."/>
            <person name="Pandolfi V."/>
            <person name="Bustamante F.O."/>
            <person name="Brasileiro-Vidal A.C."/>
            <person name="Benko-Iseppon A.M."/>
        </authorList>
    </citation>
    <scope>NUCLEOTIDE SEQUENCE [LARGE SCALE GENOMIC DNA]</scope>
    <source>
        <tissue evidence="3">Leaves</tissue>
    </source>
</reference>
<gene>
    <name evidence="3" type="ORF">PIB30_074745</name>
</gene>
<evidence type="ECO:0000259" key="2">
    <source>
        <dbReference type="PROSITE" id="PS50175"/>
    </source>
</evidence>
<organism evidence="3 4">
    <name type="scientific">Stylosanthes scabra</name>
    <dbReference type="NCBI Taxonomy" id="79078"/>
    <lineage>
        <taxon>Eukaryota</taxon>
        <taxon>Viridiplantae</taxon>
        <taxon>Streptophyta</taxon>
        <taxon>Embryophyta</taxon>
        <taxon>Tracheophyta</taxon>
        <taxon>Spermatophyta</taxon>
        <taxon>Magnoliopsida</taxon>
        <taxon>eudicotyledons</taxon>
        <taxon>Gunneridae</taxon>
        <taxon>Pentapetalae</taxon>
        <taxon>rosids</taxon>
        <taxon>fabids</taxon>
        <taxon>Fabales</taxon>
        <taxon>Fabaceae</taxon>
        <taxon>Papilionoideae</taxon>
        <taxon>50 kb inversion clade</taxon>
        <taxon>dalbergioids sensu lato</taxon>
        <taxon>Dalbergieae</taxon>
        <taxon>Pterocarpus clade</taxon>
        <taxon>Stylosanthes</taxon>
    </lineage>
</organism>
<protein>
    <recommendedName>
        <fullName evidence="2">Peptidase A2 domain-containing protein</fullName>
    </recommendedName>
</protein>
<proteinExistence type="predicted"/>
<keyword evidence="4" id="KW-1185">Reference proteome</keyword>
<accession>A0ABU6SQ76</accession>
<sequence>MTKEFIHHEEVSRVVATTKNPQTHTAPRVNVELHNPKDNQWDSGFKGQSKPLKQKFNNYTPLVAPITEIYQQIFKKGVLPRAKPLKGRTQNARNKSLFCDYHQGYGHKTQDCYDLKDAIEYAIRDEKLSKFAKIIREPRSSDRERSPKPETRNPRNPRDEDDESMTMVNVITGSSAVDKSILALKKDLKILARMVISAKLGSGLVRRILLDTGADSNIMFRNAFDASGFKNGDMKTHQPGVMGLGDHFIKPNGGRKTINDFSGAMFTKFLVMKYEAYSGMIGTLFED</sequence>
<feature type="region of interest" description="Disordered" evidence="1">
    <location>
        <begin position="134"/>
        <end position="165"/>
    </location>
</feature>
<dbReference type="PROSITE" id="PS50175">
    <property type="entry name" value="ASP_PROT_RETROV"/>
    <property type="match status" value="1"/>
</dbReference>
<dbReference type="InterPro" id="IPR001995">
    <property type="entry name" value="Peptidase_A2_cat"/>
</dbReference>
<evidence type="ECO:0000313" key="3">
    <source>
        <dbReference type="EMBL" id="MED6138495.1"/>
    </source>
</evidence>
<dbReference type="Proteomes" id="UP001341840">
    <property type="component" value="Unassembled WGS sequence"/>
</dbReference>
<evidence type="ECO:0000313" key="4">
    <source>
        <dbReference type="Proteomes" id="UP001341840"/>
    </source>
</evidence>
<feature type="compositionally biased region" description="Basic and acidic residues" evidence="1">
    <location>
        <begin position="134"/>
        <end position="158"/>
    </location>
</feature>
<feature type="domain" description="Peptidase A2" evidence="2">
    <location>
        <begin position="206"/>
        <end position="245"/>
    </location>
</feature>
<comment type="caution">
    <text evidence="3">The sequence shown here is derived from an EMBL/GenBank/DDBJ whole genome shotgun (WGS) entry which is preliminary data.</text>
</comment>